<comment type="subcellular location">
    <subcellularLocation>
        <location evidence="2">Cell inner membrane</location>
        <topology evidence="2">Multi-pass membrane protein</topology>
    </subcellularLocation>
    <subcellularLocation>
        <location evidence="14">Cell membrane</location>
        <topology evidence="14">Multi-pass membrane protein</topology>
    </subcellularLocation>
</comment>
<evidence type="ECO:0000256" key="15">
    <source>
        <dbReference type="SAM" id="Phobius"/>
    </source>
</evidence>
<dbReference type="InterPro" id="IPR001626">
    <property type="entry name" value="ABC_TroCD"/>
</dbReference>
<evidence type="ECO:0000256" key="13">
    <source>
        <dbReference type="ARBA" id="ARBA00040080"/>
    </source>
</evidence>
<feature type="transmembrane region" description="Helical" evidence="15">
    <location>
        <begin position="6"/>
        <end position="29"/>
    </location>
</feature>
<evidence type="ECO:0000256" key="2">
    <source>
        <dbReference type="ARBA" id="ARBA00004429"/>
    </source>
</evidence>
<keyword evidence="10 15" id="KW-1133">Transmembrane helix</keyword>
<organism evidence="16 17">
    <name type="scientific">Halioxenophilus aromaticivorans</name>
    <dbReference type="NCBI Taxonomy" id="1306992"/>
    <lineage>
        <taxon>Bacteria</taxon>
        <taxon>Pseudomonadati</taxon>
        <taxon>Pseudomonadota</taxon>
        <taxon>Gammaproteobacteria</taxon>
        <taxon>Alteromonadales</taxon>
        <taxon>Alteromonadaceae</taxon>
        <taxon>Halioxenophilus</taxon>
    </lineage>
</organism>
<sequence length="262" mass="27969">MIPEFIVLALFAGLAVAMVAGPLGCFVVWRRMAYFGDTLAHSALLGVSFGWLFDININIAVTCGCLILALLLVMAQQKRFLATDTLLGILSHATLALGLVIAATQSDYRLDITAYLFGDLLAVEWVDAITIGAISVLVLLVIVALWRPMLAITVDEDLAHVENVPVFWVRASLMLLMALVIAIAMKVVGVLLITALLIIPAATSRKLSKTPEQMAIFASLLGMTSVIGGLTASYFWDSPAGPSIVLCAAILFLLSLAAKEHC</sequence>
<dbReference type="Pfam" id="PF00950">
    <property type="entry name" value="ABC-3"/>
    <property type="match status" value="1"/>
</dbReference>
<dbReference type="GO" id="GO:0043190">
    <property type="term" value="C:ATP-binding cassette (ABC) transporter complex"/>
    <property type="evidence" value="ECO:0007669"/>
    <property type="project" value="InterPro"/>
</dbReference>
<evidence type="ECO:0000256" key="7">
    <source>
        <dbReference type="ARBA" id="ARBA00022692"/>
    </source>
</evidence>
<dbReference type="PANTHER" id="PTHR30477">
    <property type="entry name" value="ABC-TRANSPORTER METAL-BINDING PROTEIN"/>
    <property type="match status" value="1"/>
</dbReference>
<gene>
    <name evidence="16" type="primary">znuB</name>
    <name evidence="16" type="ORF">GCM10025791_43160</name>
</gene>
<evidence type="ECO:0000256" key="8">
    <source>
        <dbReference type="ARBA" id="ARBA00022833"/>
    </source>
</evidence>
<evidence type="ECO:0000256" key="14">
    <source>
        <dbReference type="RuleBase" id="RU003943"/>
    </source>
</evidence>
<dbReference type="AlphaFoldDB" id="A0AAV3U8T8"/>
<keyword evidence="11" id="KW-0406">Ion transport</keyword>
<accession>A0AAV3U8T8</accession>
<evidence type="ECO:0000313" key="16">
    <source>
        <dbReference type="EMBL" id="GAA4957945.1"/>
    </source>
</evidence>
<reference evidence="17" key="1">
    <citation type="journal article" date="2019" name="Int. J. Syst. Evol. Microbiol.">
        <title>The Global Catalogue of Microorganisms (GCM) 10K type strain sequencing project: providing services to taxonomists for standard genome sequencing and annotation.</title>
        <authorList>
            <consortium name="The Broad Institute Genomics Platform"/>
            <consortium name="The Broad Institute Genome Sequencing Center for Infectious Disease"/>
            <person name="Wu L."/>
            <person name="Ma J."/>
        </authorList>
    </citation>
    <scope>NUCLEOTIDE SEQUENCE [LARGE SCALE GENOMIC DNA]</scope>
    <source>
        <strain evidence="17">JCM 19134</strain>
    </source>
</reference>
<comment type="caution">
    <text evidence="16">The sequence shown here is derived from an EMBL/GenBank/DDBJ whole genome shotgun (WGS) entry which is preliminary data.</text>
</comment>
<proteinExistence type="inferred from homology"/>
<evidence type="ECO:0000256" key="5">
    <source>
        <dbReference type="ARBA" id="ARBA00022475"/>
    </source>
</evidence>
<dbReference type="GO" id="GO:0010043">
    <property type="term" value="P:response to zinc ion"/>
    <property type="evidence" value="ECO:0007669"/>
    <property type="project" value="TreeGrafter"/>
</dbReference>
<evidence type="ECO:0000256" key="3">
    <source>
        <dbReference type="ARBA" id="ARBA00008034"/>
    </source>
</evidence>
<feature type="transmembrane region" description="Helical" evidence="15">
    <location>
        <begin position="86"/>
        <end position="104"/>
    </location>
</feature>
<dbReference type="RefSeq" id="WP_345427214.1">
    <property type="nucleotide sequence ID" value="NZ_AP031496.1"/>
</dbReference>
<evidence type="ECO:0000313" key="17">
    <source>
        <dbReference type="Proteomes" id="UP001409585"/>
    </source>
</evidence>
<dbReference type="PANTHER" id="PTHR30477:SF23">
    <property type="entry name" value="HIGH-AFFINITY ZINC UPTAKE SYSTEM MEMBRANE PROTEIN ZNUB"/>
    <property type="match status" value="1"/>
</dbReference>
<keyword evidence="8" id="KW-0862">Zinc</keyword>
<name>A0AAV3U8T8_9ALTE</name>
<dbReference type="GO" id="GO:0006829">
    <property type="term" value="P:zinc ion transport"/>
    <property type="evidence" value="ECO:0007669"/>
    <property type="project" value="UniProtKB-KW"/>
</dbReference>
<feature type="transmembrane region" description="Helical" evidence="15">
    <location>
        <begin position="240"/>
        <end position="258"/>
    </location>
</feature>
<dbReference type="NCBIfam" id="NF007089">
    <property type="entry name" value="PRK09543.1"/>
    <property type="match status" value="1"/>
</dbReference>
<evidence type="ECO:0000256" key="9">
    <source>
        <dbReference type="ARBA" id="ARBA00022906"/>
    </source>
</evidence>
<keyword evidence="9" id="KW-0864">Zinc transport</keyword>
<feature type="transmembrane region" description="Helical" evidence="15">
    <location>
        <begin position="125"/>
        <end position="146"/>
    </location>
</feature>
<keyword evidence="5" id="KW-1003">Cell membrane</keyword>
<evidence type="ECO:0000256" key="6">
    <source>
        <dbReference type="ARBA" id="ARBA00022519"/>
    </source>
</evidence>
<keyword evidence="12 15" id="KW-0472">Membrane</keyword>
<comment type="function">
    <text evidence="1">Involved in the high-affinity zinc uptake transport system.</text>
</comment>
<evidence type="ECO:0000256" key="1">
    <source>
        <dbReference type="ARBA" id="ARBA00002313"/>
    </source>
</evidence>
<dbReference type="FunFam" id="1.10.3470.10:FF:000002">
    <property type="entry name" value="Zinc ABC transporter permease subunit ZnuB"/>
    <property type="match status" value="1"/>
</dbReference>
<comment type="similarity">
    <text evidence="3 14">Belongs to the ABC-3 integral membrane protein family.</text>
</comment>
<evidence type="ECO:0000256" key="10">
    <source>
        <dbReference type="ARBA" id="ARBA00022989"/>
    </source>
</evidence>
<feature type="transmembrane region" description="Helical" evidence="15">
    <location>
        <begin position="173"/>
        <end position="202"/>
    </location>
</feature>
<dbReference type="Proteomes" id="UP001409585">
    <property type="component" value="Unassembled WGS sequence"/>
</dbReference>
<dbReference type="EMBL" id="BAABLX010000075">
    <property type="protein sequence ID" value="GAA4957945.1"/>
    <property type="molecule type" value="Genomic_DNA"/>
</dbReference>
<dbReference type="Gene3D" id="1.10.3470.10">
    <property type="entry name" value="ABC transporter involved in vitamin B12 uptake, BtuC"/>
    <property type="match status" value="1"/>
</dbReference>
<dbReference type="CDD" id="cd06550">
    <property type="entry name" value="TM_ABC_iron-siderophores_like"/>
    <property type="match status" value="1"/>
</dbReference>
<dbReference type="SUPFAM" id="SSF81345">
    <property type="entry name" value="ABC transporter involved in vitamin B12 uptake, BtuC"/>
    <property type="match status" value="1"/>
</dbReference>
<keyword evidence="7 14" id="KW-0812">Transmembrane</keyword>
<keyword evidence="17" id="KW-1185">Reference proteome</keyword>
<evidence type="ECO:0000256" key="12">
    <source>
        <dbReference type="ARBA" id="ARBA00023136"/>
    </source>
</evidence>
<evidence type="ECO:0000256" key="4">
    <source>
        <dbReference type="ARBA" id="ARBA00022448"/>
    </source>
</evidence>
<dbReference type="GO" id="GO:0055085">
    <property type="term" value="P:transmembrane transport"/>
    <property type="evidence" value="ECO:0007669"/>
    <property type="project" value="InterPro"/>
</dbReference>
<evidence type="ECO:0000256" key="11">
    <source>
        <dbReference type="ARBA" id="ARBA00023065"/>
    </source>
</evidence>
<feature type="transmembrane region" description="Helical" evidence="15">
    <location>
        <begin position="49"/>
        <end position="74"/>
    </location>
</feature>
<keyword evidence="6" id="KW-0997">Cell inner membrane</keyword>
<keyword evidence="4 14" id="KW-0813">Transport</keyword>
<dbReference type="InterPro" id="IPR037294">
    <property type="entry name" value="ABC_BtuC-like"/>
</dbReference>
<feature type="transmembrane region" description="Helical" evidence="15">
    <location>
        <begin position="214"/>
        <end position="234"/>
    </location>
</feature>
<protein>
    <recommendedName>
        <fullName evidence="13">High-affinity zinc uptake system membrane protein ZnuB</fullName>
    </recommendedName>
</protein>